<keyword evidence="2" id="KW-1185">Reference proteome</keyword>
<evidence type="ECO:0008006" key="3">
    <source>
        <dbReference type="Google" id="ProtNLM"/>
    </source>
</evidence>
<dbReference type="EMBL" id="VFPE01000003">
    <property type="protein sequence ID" value="TQM25111.1"/>
    <property type="molecule type" value="Genomic_DNA"/>
</dbReference>
<evidence type="ECO:0000313" key="2">
    <source>
        <dbReference type="Proteomes" id="UP000320235"/>
    </source>
</evidence>
<dbReference type="OrthoDB" id="4411595at2"/>
<dbReference type="RefSeq" id="WP_141894851.1">
    <property type="nucleotide sequence ID" value="NZ_BAABLH010000002.1"/>
</dbReference>
<gene>
    <name evidence="1" type="ORF">FB391_2570</name>
</gene>
<comment type="caution">
    <text evidence="1">The sequence shown here is derived from an EMBL/GenBank/DDBJ whole genome shotgun (WGS) entry which is preliminary data.</text>
</comment>
<name>A0A543EU61_9MICO</name>
<proteinExistence type="predicted"/>
<protein>
    <recommendedName>
        <fullName evidence="3">HK97 family phage prohead protease</fullName>
    </recommendedName>
</protein>
<dbReference type="AlphaFoldDB" id="A0A543EU61"/>
<sequence length="553" mass="58707">MNELIEIEGGEVLANVDERTITGLLIPYGEVGRTNVGQFEVEAGVITIPTDPSVVSLNVDHDRYSPVGRATKVWEESAGIMATFKLAETPEGDAALADARDPKGKRRRLSGEFRTGIKAGKATGGNLAAAGLVEMGAFPSAMVLAADTPEPGAEYDAPESTSSSTYVNEFTDEKGTRWRRVEENVRTTTVTKVDGETPEEDKEATDVADTNTEVQATVDLPNKPGQTKARTPERRDILAAIATLKWSNPFDEGAKGVLAALSDIKLTGSGALPGADVLRPNWLGAVNLGDAYVREYIGLCKLGTDITAAGKADFKFTRRGTWSDGTWTGNKTEINSGAGDTSKRTSSFERYARGADIGREFFDLPGGEDVIAAFLAELEADYLQWSDEKALALIVETAGAPVAPAVYPGVDGHDYAGAVGQLIQGILAVKKRKADGRRDTPSFAIANELAYNELIYTPKDLLPEFVSIDVNTDGTGTADGKVHVVQGDTGVEDTSSVIVGAGYGIEFDELPGGPLHVNALDIVKGGVDEAVHGYLQKFVRRAEAFVHIGVADA</sequence>
<dbReference type="Proteomes" id="UP000320235">
    <property type="component" value="Unassembled WGS sequence"/>
</dbReference>
<evidence type="ECO:0000313" key="1">
    <source>
        <dbReference type="EMBL" id="TQM25111.1"/>
    </source>
</evidence>
<accession>A0A543EU61</accession>
<organism evidence="1 2">
    <name type="scientific">Microbacterium kyungheense</name>
    <dbReference type="NCBI Taxonomy" id="1263636"/>
    <lineage>
        <taxon>Bacteria</taxon>
        <taxon>Bacillati</taxon>
        <taxon>Actinomycetota</taxon>
        <taxon>Actinomycetes</taxon>
        <taxon>Micrococcales</taxon>
        <taxon>Microbacteriaceae</taxon>
        <taxon>Microbacterium</taxon>
    </lineage>
</organism>
<reference evidence="1 2" key="1">
    <citation type="submission" date="2019-06" db="EMBL/GenBank/DDBJ databases">
        <title>Sequencing the genomes of 1000 actinobacteria strains.</title>
        <authorList>
            <person name="Klenk H.-P."/>
        </authorList>
    </citation>
    <scope>NUCLEOTIDE SEQUENCE [LARGE SCALE GENOMIC DNA]</scope>
    <source>
        <strain evidence="1 2">DSM 105492</strain>
    </source>
</reference>